<protein>
    <submittedName>
        <fullName evidence="4">Probable Co/Zn/Cd efflux system membrane fusion protein</fullName>
    </submittedName>
</protein>
<name>A0A3B0TW64_9ZZZZ</name>
<feature type="transmembrane region" description="Helical" evidence="2">
    <location>
        <begin position="20"/>
        <end position="38"/>
    </location>
</feature>
<reference evidence="4" key="1">
    <citation type="submission" date="2018-06" db="EMBL/GenBank/DDBJ databases">
        <authorList>
            <person name="Zhirakovskaya E."/>
        </authorList>
    </citation>
    <scope>NUCLEOTIDE SEQUENCE</scope>
</reference>
<evidence type="ECO:0000313" key="4">
    <source>
        <dbReference type="EMBL" id="VAW17637.1"/>
    </source>
</evidence>
<feature type="region of interest" description="Disordered" evidence="1">
    <location>
        <begin position="39"/>
        <end position="60"/>
    </location>
</feature>
<evidence type="ECO:0000256" key="2">
    <source>
        <dbReference type="SAM" id="Phobius"/>
    </source>
</evidence>
<evidence type="ECO:0000259" key="3">
    <source>
        <dbReference type="Pfam" id="PF19335"/>
    </source>
</evidence>
<sequence length="95" mass="10460">MDRDFINSFKDKVLKDGKKHWQLIVVGVVVGIIVANVFSGGSSKGRDSHSQHSAEGSSGEKKVKYWTCAMHPQIKLPKEGQCPICSMDLIPVYEG</sequence>
<keyword evidence="2" id="KW-0472">Membrane</keyword>
<accession>A0A3B0TW64</accession>
<proteinExistence type="predicted"/>
<feature type="compositionally biased region" description="Basic and acidic residues" evidence="1">
    <location>
        <begin position="44"/>
        <end position="60"/>
    </location>
</feature>
<keyword evidence="2" id="KW-0812">Transmembrane</keyword>
<feature type="non-terminal residue" evidence="4">
    <location>
        <position position="95"/>
    </location>
</feature>
<keyword evidence="2" id="KW-1133">Transmembrane helix</keyword>
<dbReference type="GO" id="GO:0046872">
    <property type="term" value="F:metal ion binding"/>
    <property type="evidence" value="ECO:0007669"/>
    <property type="project" value="InterPro"/>
</dbReference>
<dbReference type="Pfam" id="PF19335">
    <property type="entry name" value="HMBD"/>
    <property type="match status" value="1"/>
</dbReference>
<dbReference type="InterPro" id="IPR045800">
    <property type="entry name" value="HMBD"/>
</dbReference>
<dbReference type="AlphaFoldDB" id="A0A3B0TW64"/>
<feature type="domain" description="Heavy metal binding" evidence="3">
    <location>
        <begin position="65"/>
        <end position="92"/>
    </location>
</feature>
<gene>
    <name evidence="4" type="ORF">MNBD_BACTEROID05-1159</name>
</gene>
<evidence type="ECO:0000256" key="1">
    <source>
        <dbReference type="SAM" id="MobiDB-lite"/>
    </source>
</evidence>
<organism evidence="4">
    <name type="scientific">hydrothermal vent metagenome</name>
    <dbReference type="NCBI Taxonomy" id="652676"/>
    <lineage>
        <taxon>unclassified sequences</taxon>
        <taxon>metagenomes</taxon>
        <taxon>ecological metagenomes</taxon>
    </lineage>
</organism>
<dbReference type="EMBL" id="UOEN01000382">
    <property type="protein sequence ID" value="VAW17637.1"/>
    <property type="molecule type" value="Genomic_DNA"/>
</dbReference>